<protein>
    <submittedName>
        <fullName evidence="1">Uncharacterized protein</fullName>
    </submittedName>
</protein>
<evidence type="ECO:0000313" key="2">
    <source>
        <dbReference type="Proteomes" id="UP000623467"/>
    </source>
</evidence>
<keyword evidence="2" id="KW-1185">Reference proteome</keyword>
<dbReference type="EMBL" id="JACAZH010000036">
    <property type="protein sequence ID" value="KAF7336616.1"/>
    <property type="molecule type" value="Genomic_DNA"/>
</dbReference>
<evidence type="ECO:0000313" key="1">
    <source>
        <dbReference type="EMBL" id="KAF7336616.1"/>
    </source>
</evidence>
<dbReference type="AlphaFoldDB" id="A0A8H6X9T7"/>
<gene>
    <name evidence="1" type="ORF">MSAN_02293800</name>
</gene>
<name>A0A8H6X9T7_9AGAR</name>
<sequence>MTPTFPQEIIDALLELTGQLHPSMLERLSRISRGTRVRAALRLSETLRVDIKGGYGAPLLRPLQFRRLLAQGAKHPVAAVRHLRLHSALATLEGFGSVLAACSALVTLWLDARSLSQYRPDLRVLQTLRHLRDLTIPAQWIGYGALRALVLPSVTHLHLANEVDVQSRVPLRAFPNLTHLGFAATATDECIEAALQGGVSAVVLRGTPGRPFGPYLDVRVVYLAGGVHPDAEWLKRARPEWNPPIWDQWTFADAVVKARRDGKLRAEDGSVAYSVKELLACA</sequence>
<comment type="caution">
    <text evidence="1">The sequence shown here is derived from an EMBL/GenBank/DDBJ whole genome shotgun (WGS) entry which is preliminary data.</text>
</comment>
<organism evidence="1 2">
    <name type="scientific">Mycena sanguinolenta</name>
    <dbReference type="NCBI Taxonomy" id="230812"/>
    <lineage>
        <taxon>Eukaryota</taxon>
        <taxon>Fungi</taxon>
        <taxon>Dikarya</taxon>
        <taxon>Basidiomycota</taxon>
        <taxon>Agaricomycotina</taxon>
        <taxon>Agaricomycetes</taxon>
        <taxon>Agaricomycetidae</taxon>
        <taxon>Agaricales</taxon>
        <taxon>Marasmiineae</taxon>
        <taxon>Mycenaceae</taxon>
        <taxon>Mycena</taxon>
    </lineage>
</organism>
<proteinExistence type="predicted"/>
<accession>A0A8H6X9T7</accession>
<reference evidence="1" key="1">
    <citation type="submission" date="2020-05" db="EMBL/GenBank/DDBJ databases">
        <title>Mycena genomes resolve the evolution of fungal bioluminescence.</title>
        <authorList>
            <person name="Tsai I.J."/>
        </authorList>
    </citation>
    <scope>NUCLEOTIDE SEQUENCE</scope>
    <source>
        <strain evidence="1">160909Yilan</strain>
    </source>
</reference>
<dbReference type="Proteomes" id="UP000623467">
    <property type="component" value="Unassembled WGS sequence"/>
</dbReference>